<feature type="non-terminal residue" evidence="1">
    <location>
        <position position="185"/>
    </location>
</feature>
<accession>A0A382V9U3</accession>
<sequence length="185" mass="20565">VPILYYRRFASLLSFIFSLTGAVLAQSDSKVIQEDSAIAEALSVRVENSSDSPSGSGPLVVEPPRVQIGPELDGILDEDEWRMAVSISNFTQQEPQEGEPATEETVVRLMYTAEALYIGVEAFDSDPAGIIATEKRRDSPRLFDEDNFQIILDTFHDRRSGYMFITNPLGGKLEQQIFEEGEGAW</sequence>
<protein>
    <recommendedName>
        <fullName evidence="2">Carbohydrate-binding domain-containing protein</fullName>
    </recommendedName>
</protein>
<organism evidence="1">
    <name type="scientific">marine metagenome</name>
    <dbReference type="NCBI Taxonomy" id="408172"/>
    <lineage>
        <taxon>unclassified sequences</taxon>
        <taxon>metagenomes</taxon>
        <taxon>ecological metagenomes</taxon>
    </lineage>
</organism>
<evidence type="ECO:0008006" key="2">
    <source>
        <dbReference type="Google" id="ProtNLM"/>
    </source>
</evidence>
<gene>
    <name evidence="1" type="ORF">METZ01_LOCUS396160</name>
</gene>
<reference evidence="1" key="1">
    <citation type="submission" date="2018-05" db="EMBL/GenBank/DDBJ databases">
        <authorList>
            <person name="Lanie J.A."/>
            <person name="Ng W.-L."/>
            <person name="Kazmierczak K.M."/>
            <person name="Andrzejewski T.M."/>
            <person name="Davidsen T.M."/>
            <person name="Wayne K.J."/>
            <person name="Tettelin H."/>
            <person name="Glass J.I."/>
            <person name="Rusch D."/>
            <person name="Podicherti R."/>
            <person name="Tsui H.-C.T."/>
            <person name="Winkler M.E."/>
        </authorList>
    </citation>
    <scope>NUCLEOTIDE SEQUENCE</scope>
</reference>
<name>A0A382V9U3_9ZZZZ</name>
<evidence type="ECO:0000313" key="1">
    <source>
        <dbReference type="EMBL" id="SVD43306.1"/>
    </source>
</evidence>
<dbReference type="EMBL" id="UINC01150325">
    <property type="protein sequence ID" value="SVD43306.1"/>
    <property type="molecule type" value="Genomic_DNA"/>
</dbReference>
<proteinExistence type="predicted"/>
<feature type="non-terminal residue" evidence="1">
    <location>
        <position position="1"/>
    </location>
</feature>
<dbReference type="SUPFAM" id="SSF49344">
    <property type="entry name" value="CBD9-like"/>
    <property type="match status" value="1"/>
</dbReference>
<dbReference type="AlphaFoldDB" id="A0A382V9U3"/>
<dbReference type="Gene3D" id="2.60.40.1190">
    <property type="match status" value="1"/>
</dbReference>